<protein>
    <submittedName>
        <fullName evidence="2">PIN domain-containing protein</fullName>
    </submittedName>
</protein>
<dbReference type="EMBL" id="SPQQ01000004">
    <property type="protein sequence ID" value="TGE37533.1"/>
    <property type="molecule type" value="Genomic_DNA"/>
</dbReference>
<keyword evidence="3" id="KW-1185">Reference proteome</keyword>
<dbReference type="CDD" id="cd09854">
    <property type="entry name" value="PIN_VapC-like"/>
    <property type="match status" value="1"/>
</dbReference>
<comment type="caution">
    <text evidence="2">The sequence shown here is derived from an EMBL/GenBank/DDBJ whole genome shotgun (WGS) entry which is preliminary data.</text>
</comment>
<organism evidence="2 3">
    <name type="scientific">Desulfosporosinus fructosivorans</name>
    <dbReference type="NCBI Taxonomy" id="2018669"/>
    <lineage>
        <taxon>Bacteria</taxon>
        <taxon>Bacillati</taxon>
        <taxon>Bacillota</taxon>
        <taxon>Clostridia</taxon>
        <taxon>Eubacteriales</taxon>
        <taxon>Desulfitobacteriaceae</taxon>
        <taxon>Desulfosporosinus</taxon>
    </lineage>
</organism>
<evidence type="ECO:0000259" key="1">
    <source>
        <dbReference type="Pfam" id="PF13470"/>
    </source>
</evidence>
<dbReference type="OrthoDB" id="9787727at2"/>
<sequence length="137" mass="15560">MNVLIDTNVILDAGLSRIPFNVSAEKILLLVADEKVNASITASSVTDIYYFLKRDYHDSDRAKEMLINFFNIFEVIDVTKSDCEKALGLPMDDYEDALLATCAKRRRIELIITRDLKDFAESPVKAIAPDDFLTNYF</sequence>
<gene>
    <name evidence="2" type="ORF">E4K67_12345</name>
</gene>
<dbReference type="InterPro" id="IPR029060">
    <property type="entry name" value="PIN-like_dom_sf"/>
</dbReference>
<dbReference type="InterPro" id="IPR002716">
    <property type="entry name" value="PIN_dom"/>
</dbReference>
<reference evidence="2 3" key="1">
    <citation type="submission" date="2019-03" db="EMBL/GenBank/DDBJ databases">
        <title>Draft Genome Sequence of Desulfosporosinus fructosivorans Strain 63.6F, Isolated from Marine Sediment in the Baltic Sea.</title>
        <authorList>
            <person name="Hausmann B."/>
            <person name="Vandieken V."/>
            <person name="Pjevac P."/>
            <person name="Schreck K."/>
            <person name="Herbold C.W."/>
            <person name="Loy A."/>
        </authorList>
    </citation>
    <scope>NUCLEOTIDE SEQUENCE [LARGE SCALE GENOMIC DNA]</scope>
    <source>
        <strain evidence="2 3">63.6F</strain>
    </source>
</reference>
<dbReference type="AlphaFoldDB" id="A0A4Z0R611"/>
<name>A0A4Z0R611_9FIRM</name>
<accession>A0A4Z0R611</accession>
<evidence type="ECO:0000313" key="3">
    <source>
        <dbReference type="Proteomes" id="UP000298460"/>
    </source>
</evidence>
<dbReference type="Pfam" id="PF13470">
    <property type="entry name" value="PIN_3"/>
    <property type="match status" value="1"/>
</dbReference>
<feature type="domain" description="PIN" evidence="1">
    <location>
        <begin position="3"/>
        <end position="116"/>
    </location>
</feature>
<dbReference type="Gene3D" id="3.40.50.1010">
    <property type="entry name" value="5'-nuclease"/>
    <property type="match status" value="1"/>
</dbReference>
<evidence type="ECO:0000313" key="2">
    <source>
        <dbReference type="EMBL" id="TGE37533.1"/>
    </source>
</evidence>
<proteinExistence type="predicted"/>
<dbReference type="RefSeq" id="WP_135547139.1">
    <property type="nucleotide sequence ID" value="NZ_SPQQ01000004.1"/>
</dbReference>
<dbReference type="SUPFAM" id="SSF88723">
    <property type="entry name" value="PIN domain-like"/>
    <property type="match status" value="1"/>
</dbReference>
<dbReference type="Proteomes" id="UP000298460">
    <property type="component" value="Unassembled WGS sequence"/>
</dbReference>